<protein>
    <submittedName>
        <fullName evidence="2">Uncharacterized protein</fullName>
    </submittedName>
</protein>
<proteinExistence type="predicted"/>
<gene>
    <name evidence="2" type="ORF">J2853_002072</name>
</gene>
<organism evidence="2 3">
    <name type="scientific">Streptosporangium lutulentum</name>
    <dbReference type="NCBI Taxonomy" id="1461250"/>
    <lineage>
        <taxon>Bacteria</taxon>
        <taxon>Bacillati</taxon>
        <taxon>Actinomycetota</taxon>
        <taxon>Actinomycetes</taxon>
        <taxon>Streptosporangiales</taxon>
        <taxon>Streptosporangiaceae</taxon>
        <taxon>Streptosporangium</taxon>
    </lineage>
</organism>
<evidence type="ECO:0000256" key="1">
    <source>
        <dbReference type="SAM" id="MobiDB-lite"/>
    </source>
</evidence>
<sequence length="49" mass="5435">MLIRLLGRHHEERTHDLSVRVSPAELPAHGRDEVGGYGGETVANEEDDL</sequence>
<dbReference type="Proteomes" id="UP001225356">
    <property type="component" value="Unassembled WGS sequence"/>
</dbReference>
<keyword evidence="3" id="KW-1185">Reference proteome</keyword>
<name>A0ABT9Q7Y1_9ACTN</name>
<evidence type="ECO:0000313" key="2">
    <source>
        <dbReference type="EMBL" id="MDP9842861.1"/>
    </source>
</evidence>
<dbReference type="RefSeq" id="WP_307556733.1">
    <property type="nucleotide sequence ID" value="NZ_JAUSQU010000001.1"/>
</dbReference>
<feature type="region of interest" description="Disordered" evidence="1">
    <location>
        <begin position="24"/>
        <end position="49"/>
    </location>
</feature>
<accession>A0ABT9Q7Y1</accession>
<dbReference type="EMBL" id="JAUSQU010000001">
    <property type="protein sequence ID" value="MDP9842861.1"/>
    <property type="molecule type" value="Genomic_DNA"/>
</dbReference>
<evidence type="ECO:0000313" key="3">
    <source>
        <dbReference type="Proteomes" id="UP001225356"/>
    </source>
</evidence>
<comment type="caution">
    <text evidence="2">The sequence shown here is derived from an EMBL/GenBank/DDBJ whole genome shotgun (WGS) entry which is preliminary data.</text>
</comment>
<reference evidence="2 3" key="1">
    <citation type="submission" date="2023-07" db="EMBL/GenBank/DDBJ databases">
        <title>Sequencing the genomes of 1000 actinobacteria strains.</title>
        <authorList>
            <person name="Klenk H.-P."/>
        </authorList>
    </citation>
    <scope>NUCLEOTIDE SEQUENCE [LARGE SCALE GENOMIC DNA]</scope>
    <source>
        <strain evidence="2 3">DSM 46740</strain>
    </source>
</reference>